<evidence type="ECO:0000256" key="11">
    <source>
        <dbReference type="ARBA" id="ARBA00029960"/>
    </source>
</evidence>
<dbReference type="GO" id="GO:0009398">
    <property type="term" value="P:FMN biosynthetic process"/>
    <property type="evidence" value="ECO:0007669"/>
    <property type="project" value="TreeGrafter"/>
</dbReference>
<evidence type="ECO:0000256" key="6">
    <source>
        <dbReference type="ARBA" id="ARBA00022630"/>
    </source>
</evidence>
<dbReference type="AlphaFoldDB" id="A0AAF0JAX2"/>
<dbReference type="InterPro" id="IPR023465">
    <property type="entry name" value="Riboflavin_kinase_dom_sf"/>
</dbReference>
<evidence type="ECO:0000313" key="14">
    <source>
        <dbReference type="Proteomes" id="UP001217754"/>
    </source>
</evidence>
<keyword evidence="13" id="KW-0418">Kinase</keyword>
<keyword evidence="6" id="KW-0285">Flavoprotein</keyword>
<evidence type="ECO:0000256" key="7">
    <source>
        <dbReference type="ARBA" id="ARBA00022643"/>
    </source>
</evidence>
<evidence type="ECO:0000256" key="3">
    <source>
        <dbReference type="ARBA" id="ARBA00010108"/>
    </source>
</evidence>
<dbReference type="InterPro" id="IPR015865">
    <property type="entry name" value="Riboflavin_kinase_bac/euk"/>
</dbReference>
<comment type="similarity">
    <text evidence="3">Belongs to the flavokinase family.</text>
</comment>
<dbReference type="GO" id="GO:0008531">
    <property type="term" value="F:riboflavin kinase activity"/>
    <property type="evidence" value="ECO:0007669"/>
    <property type="project" value="UniProtKB-EC"/>
</dbReference>
<dbReference type="PANTHER" id="PTHR22749">
    <property type="entry name" value="RIBOFLAVIN KINASE/FMN ADENYLYLTRANSFERASE"/>
    <property type="match status" value="1"/>
</dbReference>
<evidence type="ECO:0000313" key="13">
    <source>
        <dbReference type="EMBL" id="WFD39898.1"/>
    </source>
</evidence>
<dbReference type="InterPro" id="IPR023468">
    <property type="entry name" value="Riboflavin_kinase"/>
</dbReference>
<feature type="domain" description="Riboflavin kinase" evidence="12">
    <location>
        <begin position="13"/>
        <end position="156"/>
    </location>
</feature>
<gene>
    <name evidence="13" type="primary">FMN1</name>
    <name evidence="13" type="ORF">MJAP1_002880</name>
</gene>
<organism evidence="13 14">
    <name type="scientific">Malassezia japonica</name>
    <dbReference type="NCBI Taxonomy" id="223818"/>
    <lineage>
        <taxon>Eukaryota</taxon>
        <taxon>Fungi</taxon>
        <taxon>Dikarya</taxon>
        <taxon>Basidiomycota</taxon>
        <taxon>Ustilaginomycotina</taxon>
        <taxon>Malasseziomycetes</taxon>
        <taxon>Malasseziales</taxon>
        <taxon>Malasseziaceae</taxon>
        <taxon>Malassezia</taxon>
    </lineage>
</organism>
<evidence type="ECO:0000259" key="12">
    <source>
        <dbReference type="SMART" id="SM00904"/>
    </source>
</evidence>
<dbReference type="GO" id="GO:0005739">
    <property type="term" value="C:mitochondrion"/>
    <property type="evidence" value="ECO:0007669"/>
    <property type="project" value="TreeGrafter"/>
</dbReference>
<dbReference type="GO" id="GO:0005524">
    <property type="term" value="F:ATP binding"/>
    <property type="evidence" value="ECO:0007669"/>
    <property type="project" value="UniProtKB-KW"/>
</dbReference>
<evidence type="ECO:0000256" key="2">
    <source>
        <dbReference type="ARBA" id="ARBA00005201"/>
    </source>
</evidence>
<dbReference type="EC" id="2.7.1.26" evidence="4"/>
<evidence type="ECO:0000256" key="4">
    <source>
        <dbReference type="ARBA" id="ARBA00012105"/>
    </source>
</evidence>
<dbReference type="SMART" id="SM00904">
    <property type="entry name" value="Flavokinase"/>
    <property type="match status" value="1"/>
</dbReference>
<dbReference type="Pfam" id="PF01687">
    <property type="entry name" value="Flavokinase"/>
    <property type="match status" value="1"/>
</dbReference>
<proteinExistence type="inferred from homology"/>
<evidence type="ECO:0000256" key="9">
    <source>
        <dbReference type="ARBA" id="ARBA00022741"/>
    </source>
</evidence>
<evidence type="ECO:0000256" key="8">
    <source>
        <dbReference type="ARBA" id="ARBA00022679"/>
    </source>
</evidence>
<dbReference type="GO" id="GO:0009231">
    <property type="term" value="P:riboflavin biosynthetic process"/>
    <property type="evidence" value="ECO:0007669"/>
    <property type="project" value="InterPro"/>
</dbReference>
<dbReference type="Proteomes" id="UP001217754">
    <property type="component" value="Chromosome 5"/>
</dbReference>
<protein>
    <recommendedName>
        <fullName evidence="5">Riboflavin kinase</fullName>
        <ecNumber evidence="4">2.7.1.26</ecNumber>
    </recommendedName>
    <alternativeName>
        <fullName evidence="11">Flavin mononucleotide kinase 1</fullName>
    </alternativeName>
</protein>
<dbReference type="Gene3D" id="2.40.30.30">
    <property type="entry name" value="Riboflavin kinase-like"/>
    <property type="match status" value="1"/>
</dbReference>
<keyword evidence="8 13" id="KW-0808">Transferase</keyword>
<keyword evidence="14" id="KW-1185">Reference proteome</keyword>
<evidence type="ECO:0000256" key="1">
    <source>
        <dbReference type="ARBA" id="ARBA00003572"/>
    </source>
</evidence>
<reference evidence="13" key="1">
    <citation type="submission" date="2023-03" db="EMBL/GenBank/DDBJ databases">
        <title>Mating type loci evolution in Malassezia.</title>
        <authorList>
            <person name="Coelho M.A."/>
        </authorList>
    </citation>
    <scope>NUCLEOTIDE SEQUENCE</scope>
    <source>
        <strain evidence="13">CBS 9431</strain>
    </source>
</reference>
<sequence length="170" mass="18988">MTRPALCGAATPEAPFPVYLQGTVEHGFGRGSKDLNCPTANLPVSALHAEQAKHHLEQTGVYFGYAQVRFPADAALPQEDRVVHPMVMSVGWNPHFKNKEKSVEVHIMHTFHGDFYGQEMRVVVLGYIRPELEYKSLDALIEDIETDKRVGEASAARPAYAAYRNDPLFH</sequence>
<evidence type="ECO:0000256" key="10">
    <source>
        <dbReference type="ARBA" id="ARBA00022840"/>
    </source>
</evidence>
<dbReference type="PANTHER" id="PTHR22749:SF6">
    <property type="entry name" value="RIBOFLAVIN KINASE"/>
    <property type="match status" value="1"/>
</dbReference>
<keyword evidence="10" id="KW-0067">ATP-binding</keyword>
<name>A0AAF0JAX2_9BASI</name>
<keyword evidence="9" id="KW-0547">Nucleotide-binding</keyword>
<evidence type="ECO:0000256" key="5">
    <source>
        <dbReference type="ARBA" id="ARBA00017394"/>
    </source>
</evidence>
<dbReference type="EMBL" id="CP119962">
    <property type="protein sequence ID" value="WFD39898.1"/>
    <property type="molecule type" value="Genomic_DNA"/>
</dbReference>
<comment type="function">
    <text evidence="1">Catalyzes the phosphorylation of riboflavin (vitamin B2) to form flavin mononucleotide (FMN) coenzyme.</text>
</comment>
<dbReference type="SUPFAM" id="SSF82114">
    <property type="entry name" value="Riboflavin kinase-like"/>
    <property type="match status" value="1"/>
</dbReference>
<keyword evidence="7" id="KW-0288">FMN</keyword>
<dbReference type="GeneID" id="85226531"/>
<accession>A0AAF0JAX2</accession>
<dbReference type="RefSeq" id="XP_060122795.1">
    <property type="nucleotide sequence ID" value="XM_060266812.1"/>
</dbReference>
<comment type="pathway">
    <text evidence="2">Cofactor biosynthesis; FMN biosynthesis; FMN from riboflavin (ATP route): step 1/1.</text>
</comment>